<evidence type="ECO:0000313" key="14">
    <source>
        <dbReference type="Proteomes" id="UP000290649"/>
    </source>
</evidence>
<dbReference type="InterPro" id="IPR010139">
    <property type="entry name" value="Imidazole-glycPsynth_HisH"/>
</dbReference>
<dbReference type="AlphaFoldDB" id="A0A4Q0VXA8"/>
<comment type="function">
    <text evidence="10">IGPS catalyzes the conversion of PRFAR and glutamine to IGP, AICAR and glutamate. The HisH subunit catalyzes the hydrolysis of glutamine to glutamate and ammonia as part of the synthesis of IGP and AICAR. The resulting ammonia molecule is channeled to the active site of HisF.</text>
</comment>
<evidence type="ECO:0000256" key="2">
    <source>
        <dbReference type="ARBA" id="ARBA00011152"/>
    </source>
</evidence>
<dbReference type="PANTHER" id="PTHR42701">
    <property type="entry name" value="IMIDAZOLE GLYCEROL PHOSPHATE SYNTHASE SUBUNIT HISH"/>
    <property type="match status" value="1"/>
</dbReference>
<dbReference type="OrthoDB" id="9807137at2"/>
<comment type="subunit">
    <text evidence="2 10">Heterodimer of HisH and HisF.</text>
</comment>
<dbReference type="Proteomes" id="UP000290649">
    <property type="component" value="Unassembled WGS sequence"/>
</dbReference>
<evidence type="ECO:0000256" key="7">
    <source>
        <dbReference type="ARBA" id="ARBA00023239"/>
    </source>
</evidence>
<evidence type="ECO:0000256" key="8">
    <source>
        <dbReference type="ARBA" id="ARBA00047838"/>
    </source>
</evidence>
<gene>
    <name evidence="10 13" type="primary">hisH</name>
    <name evidence="13" type="ORF">DS745_07755</name>
</gene>
<dbReference type="PANTHER" id="PTHR42701:SF1">
    <property type="entry name" value="IMIDAZOLE GLYCEROL PHOSPHATE SYNTHASE SUBUNIT HISH"/>
    <property type="match status" value="1"/>
</dbReference>
<evidence type="ECO:0000256" key="10">
    <source>
        <dbReference type="HAMAP-Rule" id="MF_00278"/>
    </source>
</evidence>
<dbReference type="GO" id="GO:0016829">
    <property type="term" value="F:lyase activity"/>
    <property type="evidence" value="ECO:0007669"/>
    <property type="project" value="UniProtKB-KW"/>
</dbReference>
<dbReference type="PROSITE" id="PS51273">
    <property type="entry name" value="GATASE_TYPE_1"/>
    <property type="match status" value="1"/>
</dbReference>
<dbReference type="NCBIfam" id="TIGR01855">
    <property type="entry name" value="IMP_synth_hisH"/>
    <property type="match status" value="1"/>
</dbReference>
<dbReference type="UniPathway" id="UPA00031">
    <property type="reaction ID" value="UER00010"/>
</dbReference>
<keyword evidence="10" id="KW-0963">Cytoplasm</keyword>
<evidence type="ECO:0000256" key="5">
    <source>
        <dbReference type="ARBA" id="ARBA00022962"/>
    </source>
</evidence>
<evidence type="ECO:0000313" key="13">
    <source>
        <dbReference type="EMBL" id="RXJ02275.1"/>
    </source>
</evidence>
<dbReference type="InterPro" id="IPR029062">
    <property type="entry name" value="Class_I_gatase-like"/>
</dbReference>
<feature type="active site" evidence="10 11">
    <location>
        <position position="187"/>
    </location>
</feature>
<keyword evidence="4 10" id="KW-0378">Hydrolase</keyword>
<dbReference type="GO" id="GO:0004359">
    <property type="term" value="F:glutaminase activity"/>
    <property type="evidence" value="ECO:0007669"/>
    <property type="project" value="UniProtKB-EC"/>
</dbReference>
<keyword evidence="5 10" id="KW-0315">Glutamine amidotransferase</keyword>
<dbReference type="PIRSF" id="PIRSF000495">
    <property type="entry name" value="Amidotransf_hisH"/>
    <property type="match status" value="1"/>
</dbReference>
<protein>
    <recommendedName>
        <fullName evidence="10">Imidazole glycerol phosphate synthase subunit HisH</fullName>
        <ecNumber evidence="10">4.3.2.10</ecNumber>
    </recommendedName>
    <alternativeName>
        <fullName evidence="10">IGP synthase glutaminase subunit</fullName>
        <ecNumber evidence="10">3.5.1.2</ecNumber>
    </alternativeName>
    <alternativeName>
        <fullName evidence="10">IGP synthase subunit HisH</fullName>
    </alternativeName>
    <alternativeName>
        <fullName evidence="10">ImGP synthase subunit HisH</fullName>
        <shortName evidence="10">IGPS subunit HisH</shortName>
    </alternativeName>
</protein>
<comment type="catalytic activity">
    <reaction evidence="8 10">
        <text>5-[(5-phospho-1-deoxy-D-ribulos-1-ylimino)methylamino]-1-(5-phospho-beta-D-ribosyl)imidazole-4-carboxamide + L-glutamine = D-erythro-1-(imidazol-4-yl)glycerol 3-phosphate + 5-amino-1-(5-phospho-beta-D-ribosyl)imidazole-4-carboxamide + L-glutamate + H(+)</text>
        <dbReference type="Rhea" id="RHEA:24793"/>
        <dbReference type="ChEBI" id="CHEBI:15378"/>
        <dbReference type="ChEBI" id="CHEBI:29985"/>
        <dbReference type="ChEBI" id="CHEBI:58278"/>
        <dbReference type="ChEBI" id="CHEBI:58359"/>
        <dbReference type="ChEBI" id="CHEBI:58475"/>
        <dbReference type="ChEBI" id="CHEBI:58525"/>
        <dbReference type="EC" id="4.3.2.10"/>
    </reaction>
</comment>
<evidence type="ECO:0000259" key="12">
    <source>
        <dbReference type="Pfam" id="PF00117"/>
    </source>
</evidence>
<feature type="domain" description="Glutamine amidotransferase" evidence="12">
    <location>
        <begin position="5"/>
        <end position="202"/>
    </location>
</feature>
<dbReference type="InterPro" id="IPR017926">
    <property type="entry name" value="GATASE"/>
</dbReference>
<accession>A0A4Q0VXA8</accession>
<comment type="subcellular location">
    <subcellularLocation>
        <location evidence="10">Cytoplasm</location>
    </subcellularLocation>
</comment>
<dbReference type="Gene3D" id="3.40.50.880">
    <property type="match status" value="1"/>
</dbReference>
<reference evidence="13 14" key="1">
    <citation type="journal article" date="2019" name="Int. J. Syst. Evol. Microbiol.">
        <title>Anaerobacillus alkaliphilus sp. nov., a novel alkaliphilic and moderately halophilic bacterium.</title>
        <authorList>
            <person name="Borsodi A.K."/>
            <person name="Aszalos J.M."/>
            <person name="Bihari P."/>
            <person name="Nagy I."/>
            <person name="Schumann P."/>
            <person name="Sproer C."/>
            <person name="Kovacs A.L."/>
            <person name="Boka K."/>
            <person name="Dobosy P."/>
            <person name="Ovari M."/>
            <person name="Szili-Kovacs T."/>
            <person name="Toth E."/>
        </authorList>
    </citation>
    <scope>NUCLEOTIDE SEQUENCE [LARGE SCALE GENOMIC DNA]</scope>
    <source>
        <strain evidence="13 14">B16-10</strain>
    </source>
</reference>
<evidence type="ECO:0000256" key="4">
    <source>
        <dbReference type="ARBA" id="ARBA00022801"/>
    </source>
</evidence>
<dbReference type="GO" id="GO:0000107">
    <property type="term" value="F:imidazoleglycerol-phosphate synthase activity"/>
    <property type="evidence" value="ECO:0007669"/>
    <property type="project" value="UniProtKB-UniRule"/>
</dbReference>
<keyword evidence="6 10" id="KW-0368">Histidine biosynthesis</keyword>
<sequence>MNNVVIIDYGMGNLGSVFKALQECGANPFISNNPSDLKIASHIILPGVGSFYKGMENLHKFGWIEEINQAVVINRIPLLGICLGMQLLSDMGYEGHQCEGLGLIPGETILLKPNRVEERIPHVGWNEIIKINNSNLLAGVPNRSDFYFVHSYHFNVIEEKHKVAVTPYCNDFVSIVQNQNIYGVQFHPEKSQRIGFQVIKNFVSL</sequence>
<evidence type="ECO:0000256" key="9">
    <source>
        <dbReference type="ARBA" id="ARBA00049534"/>
    </source>
</evidence>
<dbReference type="CDD" id="cd01748">
    <property type="entry name" value="GATase1_IGP_Synthase"/>
    <property type="match status" value="1"/>
</dbReference>
<keyword evidence="3 10" id="KW-0028">Amino-acid biosynthesis</keyword>
<dbReference type="RefSeq" id="WP_129077682.1">
    <property type="nucleotide sequence ID" value="NZ_QOUX01000026.1"/>
</dbReference>
<dbReference type="GO" id="GO:0005737">
    <property type="term" value="C:cytoplasm"/>
    <property type="evidence" value="ECO:0007669"/>
    <property type="project" value="UniProtKB-SubCell"/>
</dbReference>
<organism evidence="13 14">
    <name type="scientific">Anaerobacillus alkaliphilus</name>
    <dbReference type="NCBI Taxonomy" id="1548597"/>
    <lineage>
        <taxon>Bacteria</taxon>
        <taxon>Bacillati</taxon>
        <taxon>Bacillota</taxon>
        <taxon>Bacilli</taxon>
        <taxon>Bacillales</taxon>
        <taxon>Bacillaceae</taxon>
        <taxon>Anaerobacillus</taxon>
    </lineage>
</organism>
<dbReference type="Pfam" id="PF00117">
    <property type="entry name" value="GATase"/>
    <property type="match status" value="1"/>
</dbReference>
<dbReference type="EC" id="3.5.1.2" evidence="10"/>
<keyword evidence="14" id="KW-1185">Reference proteome</keyword>
<dbReference type="EC" id="4.3.2.10" evidence="10"/>
<evidence type="ECO:0000256" key="3">
    <source>
        <dbReference type="ARBA" id="ARBA00022605"/>
    </source>
</evidence>
<dbReference type="EMBL" id="QOUX01000026">
    <property type="protein sequence ID" value="RXJ02275.1"/>
    <property type="molecule type" value="Genomic_DNA"/>
</dbReference>
<keyword evidence="7 10" id="KW-0456">Lyase</keyword>
<comment type="pathway">
    <text evidence="1 10">Amino-acid biosynthesis; L-histidine biosynthesis; L-histidine from 5-phospho-alpha-D-ribose 1-diphosphate: step 5/9.</text>
</comment>
<evidence type="ECO:0000256" key="6">
    <source>
        <dbReference type="ARBA" id="ARBA00023102"/>
    </source>
</evidence>
<feature type="active site" description="Nucleophile" evidence="10 11">
    <location>
        <position position="82"/>
    </location>
</feature>
<feature type="active site" evidence="10 11">
    <location>
        <position position="189"/>
    </location>
</feature>
<name>A0A4Q0VXA8_9BACI</name>
<comment type="caution">
    <text evidence="13">The sequence shown here is derived from an EMBL/GenBank/DDBJ whole genome shotgun (WGS) entry which is preliminary data.</text>
</comment>
<evidence type="ECO:0000256" key="11">
    <source>
        <dbReference type="PIRSR" id="PIRSR000495-1"/>
    </source>
</evidence>
<dbReference type="GO" id="GO:0000105">
    <property type="term" value="P:L-histidine biosynthetic process"/>
    <property type="evidence" value="ECO:0007669"/>
    <property type="project" value="UniProtKB-UniRule"/>
</dbReference>
<proteinExistence type="inferred from homology"/>
<comment type="catalytic activity">
    <reaction evidence="9 10">
        <text>L-glutamine + H2O = L-glutamate + NH4(+)</text>
        <dbReference type="Rhea" id="RHEA:15889"/>
        <dbReference type="ChEBI" id="CHEBI:15377"/>
        <dbReference type="ChEBI" id="CHEBI:28938"/>
        <dbReference type="ChEBI" id="CHEBI:29985"/>
        <dbReference type="ChEBI" id="CHEBI:58359"/>
        <dbReference type="EC" id="3.5.1.2"/>
    </reaction>
</comment>
<dbReference type="SUPFAM" id="SSF52317">
    <property type="entry name" value="Class I glutamine amidotransferase-like"/>
    <property type="match status" value="1"/>
</dbReference>
<dbReference type="HAMAP" id="MF_00278">
    <property type="entry name" value="HisH"/>
    <property type="match status" value="1"/>
</dbReference>
<evidence type="ECO:0000256" key="1">
    <source>
        <dbReference type="ARBA" id="ARBA00005091"/>
    </source>
</evidence>